<keyword evidence="3" id="KW-1185">Reference proteome</keyword>
<dbReference type="PANTHER" id="PTHR43798">
    <property type="entry name" value="MONOACYLGLYCEROL LIPASE"/>
    <property type="match status" value="1"/>
</dbReference>
<organism evidence="2 3">
    <name type="scientific">Bacteriovorax antarcticus</name>
    <dbReference type="NCBI Taxonomy" id="3088717"/>
    <lineage>
        <taxon>Bacteria</taxon>
        <taxon>Pseudomonadati</taxon>
        <taxon>Bdellovibrionota</taxon>
        <taxon>Bacteriovoracia</taxon>
        <taxon>Bacteriovoracales</taxon>
        <taxon>Bacteriovoracaceae</taxon>
        <taxon>Bacteriovorax</taxon>
    </lineage>
</organism>
<comment type="caution">
    <text evidence="2">The sequence shown here is derived from an EMBL/GenBank/DDBJ whole genome shotgun (WGS) entry which is preliminary data.</text>
</comment>
<evidence type="ECO:0000259" key="1">
    <source>
        <dbReference type="Pfam" id="PF00561"/>
    </source>
</evidence>
<keyword evidence="2" id="KW-0378">Hydrolase</keyword>
<proteinExistence type="predicted"/>
<dbReference type="InterPro" id="IPR029058">
    <property type="entry name" value="AB_hydrolase_fold"/>
</dbReference>
<protein>
    <submittedName>
        <fullName evidence="2">Alpha/beta hydrolase</fullName>
    </submittedName>
</protein>
<dbReference type="RefSeq" id="WP_323578578.1">
    <property type="nucleotide sequence ID" value="NZ_JAYGJQ010000003.1"/>
</dbReference>
<dbReference type="EMBL" id="JAYGJQ010000003">
    <property type="protein sequence ID" value="MEA9358255.1"/>
    <property type="molecule type" value="Genomic_DNA"/>
</dbReference>
<evidence type="ECO:0000313" key="3">
    <source>
        <dbReference type="Proteomes" id="UP001302274"/>
    </source>
</evidence>
<name>A0ABU5VYU8_9BACT</name>
<accession>A0ABU5VYU8</accession>
<dbReference type="GO" id="GO:0016787">
    <property type="term" value="F:hydrolase activity"/>
    <property type="evidence" value="ECO:0007669"/>
    <property type="project" value="UniProtKB-KW"/>
</dbReference>
<dbReference type="InterPro" id="IPR050266">
    <property type="entry name" value="AB_hydrolase_sf"/>
</dbReference>
<dbReference type="InterPro" id="IPR000073">
    <property type="entry name" value="AB_hydrolase_1"/>
</dbReference>
<gene>
    <name evidence="2" type="ORF">SHI21_18615</name>
</gene>
<sequence>MRALFLRGLTREIRHWDGLPEKFQALTGIPVITLDLPGAGENAALTSPTNINHYVEFLRKHLPKGGPITLIGISMGGMIALRWAELYPGEVHKVFTINSSANNLSTANERFNLSHWRVLLKVLMTSDLENKEKLILSITTNLITDQKKEELGKYFKQVQLEHPVSKRSSLNQLFAGRSFQVFRKSEVPTHVIYSLGDRLVHSSCSKKLAEVLKAQVHIHPDAGHDIPLDAPEWLLSVLANNI</sequence>
<dbReference type="PRINTS" id="PR00111">
    <property type="entry name" value="ABHYDROLASE"/>
</dbReference>
<feature type="domain" description="AB hydrolase-1" evidence="1">
    <location>
        <begin position="5"/>
        <end position="231"/>
    </location>
</feature>
<dbReference type="PANTHER" id="PTHR43798:SF33">
    <property type="entry name" value="HYDROLASE, PUTATIVE (AFU_ORTHOLOGUE AFUA_2G14860)-RELATED"/>
    <property type="match status" value="1"/>
</dbReference>
<dbReference type="Gene3D" id="3.40.50.1820">
    <property type="entry name" value="alpha/beta hydrolase"/>
    <property type="match status" value="1"/>
</dbReference>
<dbReference type="Proteomes" id="UP001302274">
    <property type="component" value="Unassembled WGS sequence"/>
</dbReference>
<dbReference type="SUPFAM" id="SSF53474">
    <property type="entry name" value="alpha/beta-Hydrolases"/>
    <property type="match status" value="1"/>
</dbReference>
<dbReference type="Pfam" id="PF00561">
    <property type="entry name" value="Abhydrolase_1"/>
    <property type="match status" value="1"/>
</dbReference>
<evidence type="ECO:0000313" key="2">
    <source>
        <dbReference type="EMBL" id="MEA9358255.1"/>
    </source>
</evidence>
<reference evidence="2 3" key="1">
    <citation type="submission" date="2023-11" db="EMBL/GenBank/DDBJ databases">
        <title>A Novel Polar Bacteriovorax (B. antarcticus) Isolated from the Biocrust in Antarctica.</title>
        <authorList>
            <person name="Mun W."/>
            <person name="Choi S.Y."/>
            <person name="Mitchell R.J."/>
        </authorList>
    </citation>
    <scope>NUCLEOTIDE SEQUENCE [LARGE SCALE GENOMIC DNA]</scope>
    <source>
        <strain evidence="2 3">PP10</strain>
    </source>
</reference>